<proteinExistence type="predicted"/>
<feature type="non-terminal residue" evidence="2">
    <location>
        <position position="1"/>
    </location>
</feature>
<evidence type="ECO:0008006" key="4">
    <source>
        <dbReference type="Google" id="ProtNLM"/>
    </source>
</evidence>
<evidence type="ECO:0000256" key="1">
    <source>
        <dbReference type="SAM" id="MobiDB-lite"/>
    </source>
</evidence>
<feature type="region of interest" description="Disordered" evidence="1">
    <location>
        <begin position="1"/>
        <end position="24"/>
    </location>
</feature>
<feature type="compositionally biased region" description="Basic residues" evidence="1">
    <location>
        <begin position="1"/>
        <end position="10"/>
    </location>
</feature>
<dbReference type="Proteomes" id="UP001492380">
    <property type="component" value="Unassembled WGS sequence"/>
</dbReference>
<evidence type="ECO:0000313" key="3">
    <source>
        <dbReference type="Proteomes" id="UP001492380"/>
    </source>
</evidence>
<evidence type="ECO:0000313" key="2">
    <source>
        <dbReference type="EMBL" id="KAK8232115.1"/>
    </source>
</evidence>
<name>A0ABR1YKU9_9PEZI</name>
<accession>A0ABR1YKU9</accession>
<gene>
    <name evidence="2" type="ORF">HDK90DRAFT_298135</name>
</gene>
<dbReference type="EMBL" id="JBBWRZ010000007">
    <property type="protein sequence ID" value="KAK8232115.1"/>
    <property type="molecule type" value="Genomic_DNA"/>
</dbReference>
<protein>
    <recommendedName>
        <fullName evidence="4">F-box domain-containing protein</fullName>
    </recommendedName>
</protein>
<comment type="caution">
    <text evidence="2">The sequence shown here is derived from an EMBL/GenBank/DDBJ whole genome shotgun (WGS) entry which is preliminary data.</text>
</comment>
<reference evidence="2 3" key="1">
    <citation type="submission" date="2024-04" db="EMBL/GenBank/DDBJ databases">
        <title>Phyllosticta paracitricarpa is synonymous to the EU quarantine fungus P. citricarpa based on phylogenomic analyses.</title>
        <authorList>
            <consortium name="Lawrence Berkeley National Laboratory"/>
            <person name="Van Ingen-Buijs V.A."/>
            <person name="Van Westerhoven A.C."/>
            <person name="Haridas S."/>
            <person name="Skiadas P."/>
            <person name="Martin F."/>
            <person name="Groenewald J.Z."/>
            <person name="Crous P.W."/>
            <person name="Seidl M.F."/>
        </authorList>
    </citation>
    <scope>NUCLEOTIDE SEQUENCE [LARGE SCALE GENOMIC DNA]</scope>
    <source>
        <strain evidence="2 3">CBS 123374</strain>
    </source>
</reference>
<sequence>PLRSRRRRRGVPKETPPNLNTSPVSFSSFFSRHLPLPTYTRISTNASSSPDHTPPPASLCFSREKTASASFRKGNSCQRQNRLHLHRARLKPHSFCWHQRKNIYRFKVEPRILESWRSLGPIRTLTPTPQFPQCQRPRCLGQIPSAADTNLARCLPCQTCQLAPSLRRWTEFSLPIPSLSLLAVPIPFLLSREGRAEFLISRETWIYDSSLQFSCLKLSHIQSLALRLVYSLRILPVLLQHLSSNPEPWNSPCKSAPVCRDMSLSTRPYSICFMPGYPICFQDGLPQLPLRQILFTPPASRSAFNMGYSGRAKSKRRRFVPPEIWLQVIKSSMPSMISVSKMGRNGQNTGRHGFHLFLFFSELPHIMNLAQVSKTWYMEVKEAFYTQPLWSFDTIHCALSNFLSVRGQKEARFVDYDAAISRIRHVHIRALRMPCYTGERSPAQAVQVSSAPTSPEYQQLHRLFLLENLKHVYIDVGSSGFQEMGQKFKPDTAASLDTALSGASDLIARFGQRFARVLSFHELAITKRPAQKTTKIFK</sequence>
<keyword evidence="3" id="KW-1185">Reference proteome</keyword>
<organism evidence="2 3">
    <name type="scientific">Phyllosticta capitalensis</name>
    <dbReference type="NCBI Taxonomy" id="121624"/>
    <lineage>
        <taxon>Eukaryota</taxon>
        <taxon>Fungi</taxon>
        <taxon>Dikarya</taxon>
        <taxon>Ascomycota</taxon>
        <taxon>Pezizomycotina</taxon>
        <taxon>Dothideomycetes</taxon>
        <taxon>Dothideomycetes incertae sedis</taxon>
        <taxon>Botryosphaeriales</taxon>
        <taxon>Phyllostictaceae</taxon>
        <taxon>Phyllosticta</taxon>
    </lineage>
</organism>